<sequence>MNTSTEHEELKTGSESALDQQQHVSPENTPIEKEILQHEQDNTHENEKDEHGTNLSENQIASDSKEIEIIDIDEFLIRTKECGLSQFAIVLGMMLVTFTLAYTPFIFYFIGFDPHWIDTENGTAHYREDNSRCFLNESQWRYDHEKTTVVTEYGLICDKSWMLSMLGSIVFVGWALGSFVFGFFSDKYGRKLVMIPCLFFDLFCLFLHGFISSIWVLMAVRFIMGFFHAAPAINSYILIVELIGPNYRVLAANVAGVVWGIATAVLALKAFLIDDWRNLCIAASAPYFVLVVLGMFLPESVRWLNANGRSEDAEKILHKVAKYNKRTIENVCLKQEVEDQSGYSYLDLFNTRKVLKITLSQAYIWGCLGMVYYTLSWAFADLGGDMYLNFILASIVELPMHAACVICLQSFGRKRTVVVSLFLTVVFTLVIMILIYLQTKHEEIKLVFGLLSKSCISLAFMSSYMWSAEIFPTVVRTQGLSFNIVTSRLGAAVSPFTNNLDLIHPILPFFVICVSTIVALFMCLFLPETLGKPTREKFEDIYDD</sequence>
<evidence type="ECO:0000256" key="4">
    <source>
        <dbReference type="ARBA" id="ARBA00023136"/>
    </source>
</evidence>
<dbReference type="InterPro" id="IPR005828">
    <property type="entry name" value="MFS_sugar_transport-like"/>
</dbReference>
<feature type="transmembrane region" description="Helical" evidence="6">
    <location>
        <begin position="250"/>
        <end position="272"/>
    </location>
</feature>
<evidence type="ECO:0000256" key="1">
    <source>
        <dbReference type="ARBA" id="ARBA00004141"/>
    </source>
</evidence>
<dbReference type="PANTHER" id="PTHR24064">
    <property type="entry name" value="SOLUTE CARRIER FAMILY 22 MEMBER"/>
    <property type="match status" value="1"/>
</dbReference>
<evidence type="ECO:0000256" key="5">
    <source>
        <dbReference type="SAM" id="MobiDB-lite"/>
    </source>
</evidence>
<reference evidence="8" key="1">
    <citation type="submission" date="2021-01" db="UniProtKB">
        <authorList>
            <consortium name="EnsemblMetazoa"/>
        </authorList>
    </citation>
    <scope>IDENTIFICATION</scope>
</reference>
<evidence type="ECO:0000313" key="9">
    <source>
        <dbReference type="Proteomes" id="UP000594262"/>
    </source>
</evidence>
<dbReference type="GO" id="GO:0016020">
    <property type="term" value="C:membrane"/>
    <property type="evidence" value="ECO:0007669"/>
    <property type="project" value="UniProtKB-SubCell"/>
</dbReference>
<feature type="region of interest" description="Disordered" evidence="5">
    <location>
        <begin position="1"/>
        <end position="60"/>
    </location>
</feature>
<dbReference type="CDD" id="cd17317">
    <property type="entry name" value="MFS_SLC22"/>
    <property type="match status" value="1"/>
</dbReference>
<feature type="transmembrane region" description="Helical" evidence="6">
    <location>
        <begin position="417"/>
        <end position="437"/>
    </location>
</feature>
<keyword evidence="3 6" id="KW-1133">Transmembrane helix</keyword>
<dbReference type="EnsemblMetazoa" id="CLYHEMT012607.1">
    <property type="protein sequence ID" value="CLYHEMP012607.1"/>
    <property type="gene ID" value="CLYHEMG012607"/>
</dbReference>
<protein>
    <recommendedName>
        <fullName evidence="7">Major facilitator superfamily (MFS) profile domain-containing protein</fullName>
    </recommendedName>
</protein>
<organism evidence="8 9">
    <name type="scientific">Clytia hemisphaerica</name>
    <dbReference type="NCBI Taxonomy" id="252671"/>
    <lineage>
        <taxon>Eukaryota</taxon>
        <taxon>Metazoa</taxon>
        <taxon>Cnidaria</taxon>
        <taxon>Hydrozoa</taxon>
        <taxon>Hydroidolina</taxon>
        <taxon>Leptothecata</taxon>
        <taxon>Obeliida</taxon>
        <taxon>Clytiidae</taxon>
        <taxon>Clytia</taxon>
    </lineage>
</organism>
<evidence type="ECO:0000259" key="7">
    <source>
        <dbReference type="PROSITE" id="PS50850"/>
    </source>
</evidence>
<dbReference type="Gene3D" id="1.20.1250.20">
    <property type="entry name" value="MFS general substrate transporter like domains"/>
    <property type="match status" value="1"/>
</dbReference>
<evidence type="ECO:0000313" key="8">
    <source>
        <dbReference type="EnsemblMetazoa" id="CLYHEMP012607.1"/>
    </source>
</evidence>
<comment type="subcellular location">
    <subcellularLocation>
        <location evidence="1">Membrane</location>
        <topology evidence="1">Multi-pass membrane protein</topology>
    </subcellularLocation>
</comment>
<feature type="transmembrane region" description="Helical" evidence="6">
    <location>
        <begin position="197"/>
        <end position="230"/>
    </location>
</feature>
<feature type="compositionally biased region" description="Polar residues" evidence="5">
    <location>
        <begin position="13"/>
        <end position="28"/>
    </location>
</feature>
<dbReference type="GO" id="GO:0022857">
    <property type="term" value="F:transmembrane transporter activity"/>
    <property type="evidence" value="ECO:0007669"/>
    <property type="project" value="InterPro"/>
</dbReference>
<feature type="compositionally biased region" description="Basic and acidic residues" evidence="5">
    <location>
        <begin position="30"/>
        <end position="52"/>
    </location>
</feature>
<dbReference type="InterPro" id="IPR020846">
    <property type="entry name" value="MFS_dom"/>
</dbReference>
<keyword evidence="9" id="KW-1185">Reference proteome</keyword>
<feature type="transmembrane region" description="Helical" evidence="6">
    <location>
        <begin position="87"/>
        <end position="110"/>
    </location>
</feature>
<proteinExistence type="predicted"/>
<feature type="transmembrane region" description="Helical" evidence="6">
    <location>
        <begin position="161"/>
        <end position="185"/>
    </location>
</feature>
<evidence type="ECO:0000256" key="3">
    <source>
        <dbReference type="ARBA" id="ARBA00022989"/>
    </source>
</evidence>
<feature type="transmembrane region" description="Helical" evidence="6">
    <location>
        <begin position="362"/>
        <end position="380"/>
    </location>
</feature>
<keyword evidence="2 6" id="KW-0812">Transmembrane</keyword>
<dbReference type="AlphaFoldDB" id="A0A7M5VGZ9"/>
<dbReference type="SUPFAM" id="SSF103473">
    <property type="entry name" value="MFS general substrate transporter"/>
    <property type="match status" value="1"/>
</dbReference>
<evidence type="ECO:0000256" key="6">
    <source>
        <dbReference type="SAM" id="Phobius"/>
    </source>
</evidence>
<feature type="transmembrane region" description="Helical" evidence="6">
    <location>
        <begin position="506"/>
        <end position="527"/>
    </location>
</feature>
<dbReference type="RefSeq" id="XP_066919670.1">
    <property type="nucleotide sequence ID" value="XM_067063569.1"/>
</dbReference>
<dbReference type="Proteomes" id="UP000594262">
    <property type="component" value="Unplaced"/>
</dbReference>
<feature type="transmembrane region" description="Helical" evidence="6">
    <location>
        <begin position="279"/>
        <end position="297"/>
    </location>
</feature>
<keyword evidence="4 6" id="KW-0472">Membrane</keyword>
<dbReference type="PROSITE" id="PS50850">
    <property type="entry name" value="MFS"/>
    <property type="match status" value="1"/>
</dbReference>
<dbReference type="Pfam" id="PF00083">
    <property type="entry name" value="Sugar_tr"/>
    <property type="match status" value="1"/>
</dbReference>
<accession>A0A7M5VGZ9</accession>
<dbReference type="GeneID" id="136806992"/>
<dbReference type="InterPro" id="IPR036259">
    <property type="entry name" value="MFS_trans_sf"/>
</dbReference>
<dbReference type="OrthoDB" id="5296287at2759"/>
<feature type="transmembrane region" description="Helical" evidence="6">
    <location>
        <begin position="387"/>
        <end position="411"/>
    </location>
</feature>
<evidence type="ECO:0000256" key="2">
    <source>
        <dbReference type="ARBA" id="ARBA00022692"/>
    </source>
</evidence>
<feature type="domain" description="Major facilitator superfamily (MFS) profile" evidence="7">
    <location>
        <begin position="89"/>
        <end position="531"/>
    </location>
</feature>
<feature type="compositionally biased region" description="Basic and acidic residues" evidence="5">
    <location>
        <begin position="1"/>
        <end position="12"/>
    </location>
</feature>
<name>A0A7M5VGZ9_9CNID</name>